<evidence type="ECO:0000313" key="4">
    <source>
        <dbReference type="Proteomes" id="UP000095284"/>
    </source>
</evidence>
<proteinExistence type="predicted"/>
<dbReference type="PANTHER" id="PTHR21679">
    <property type="entry name" value="DOMAIN OF UNKNOWN FUNCTION DB DOMAIN-CONTAINING PROTEIN-RELATED"/>
    <property type="match status" value="1"/>
</dbReference>
<organism evidence="4 5">
    <name type="scientific">Bursaphelenchus xylophilus</name>
    <name type="common">Pinewood nematode worm</name>
    <name type="synonym">Aphelenchoides xylophilus</name>
    <dbReference type="NCBI Taxonomy" id="6326"/>
    <lineage>
        <taxon>Eukaryota</taxon>
        <taxon>Metazoa</taxon>
        <taxon>Ecdysozoa</taxon>
        <taxon>Nematoda</taxon>
        <taxon>Chromadorea</taxon>
        <taxon>Rhabditida</taxon>
        <taxon>Tylenchina</taxon>
        <taxon>Tylenchomorpha</taxon>
        <taxon>Aphelenchoidea</taxon>
        <taxon>Aphelenchoididae</taxon>
        <taxon>Bursaphelenchus</taxon>
    </lineage>
</organism>
<evidence type="ECO:0000259" key="3">
    <source>
        <dbReference type="Pfam" id="PF01682"/>
    </source>
</evidence>
<keyword evidence="2" id="KW-0732">Signal</keyword>
<feature type="chain" id="PRO_5009304359" evidence="2">
    <location>
        <begin position="25"/>
        <end position="650"/>
    </location>
</feature>
<evidence type="ECO:0000256" key="2">
    <source>
        <dbReference type="SAM" id="SignalP"/>
    </source>
</evidence>
<feature type="compositionally biased region" description="Pro residues" evidence="1">
    <location>
        <begin position="177"/>
        <end position="190"/>
    </location>
</feature>
<accession>A0A1I7RK50</accession>
<dbReference type="InterPro" id="IPR002602">
    <property type="entry name" value="DB"/>
</dbReference>
<dbReference type="eggNOG" id="ENOG502S57N">
    <property type="taxonomic scope" value="Eukaryota"/>
</dbReference>
<evidence type="ECO:0000256" key="1">
    <source>
        <dbReference type="SAM" id="MobiDB-lite"/>
    </source>
</evidence>
<dbReference type="PANTHER" id="PTHR21679:SF5">
    <property type="entry name" value="DOMAIN OF UNKNOWN FUNCTION DB DOMAIN-CONTAINING PROTEIN"/>
    <property type="match status" value="1"/>
</dbReference>
<reference evidence="5" key="1">
    <citation type="submission" date="2016-11" db="UniProtKB">
        <authorList>
            <consortium name="WormBaseParasite"/>
        </authorList>
    </citation>
    <scope>IDENTIFICATION</scope>
</reference>
<feature type="compositionally biased region" description="Pro residues" evidence="1">
    <location>
        <begin position="132"/>
        <end position="146"/>
    </location>
</feature>
<dbReference type="WBParaSite" id="BXY_0108200.1">
    <property type="protein sequence ID" value="BXY_0108200.1"/>
    <property type="gene ID" value="BXY_0108200"/>
</dbReference>
<feature type="compositionally biased region" description="Pro residues" evidence="1">
    <location>
        <begin position="88"/>
        <end position="112"/>
    </location>
</feature>
<dbReference type="Proteomes" id="UP000095284">
    <property type="component" value="Unplaced"/>
</dbReference>
<feature type="region of interest" description="Disordered" evidence="1">
    <location>
        <begin position="371"/>
        <end position="391"/>
    </location>
</feature>
<feature type="signal peptide" evidence="2">
    <location>
        <begin position="1"/>
        <end position="24"/>
    </location>
</feature>
<sequence>MAISIWKVRHIVAILTCLSALVSSQIAGAPFDCRRFTAAHCCSTRIRESCPQICGGSPCNRPRPFIANFLTQLPPMSQVAGGGLPPFGSFPPPQQPPPALWGQPPPPRPSQPTPQVAELIPRDGHSRQQPAFRPPLPDPQPPPGLVLPPAGTPLSNGPPSAEPDPDWESRQGVGINPQPPQLPQAPPPSGPSIHASSGGHPFSIPASVPATVGPPEPTPFPTLISNIQATTVIPQFGPFFGSENGHLTSSSSIPPPDTSAGNGHWSARSTSQGTSSGIDSQPELLPWTNGKDLATGSQGQIGQSKRDSNSRSGKASKSGVITPPSTGGAEDLVQLEGEDAAVTTIEKQSVSNHFGDIQDGIAQSITLGSHTERVTTSPHFRTTRPEPDGRVPWSFKIQPSSVQTFSERDLPLPEDKDEFVEITGNHSKRGFEKNSTAQGAPSKNSTGLGSGGIFSDKFNVVVDALFSKRTIEAISNITGTRAPRPKKGPKALTTSLIHPTRAPEIATSTLATLLSGNGSHVGQCGVAPDFRPCVGLEEANRRLLGCCRGKNMPEGCLPLCRFDTTQPEIKRQFDTGKCGILNVAPFLECASQQQDNRQCCHASNVSLKSGPQCEVFCHPRDGLGSLGLQHLVCQNVISDLLKCHHSGLKV</sequence>
<feature type="region of interest" description="Disordered" evidence="1">
    <location>
        <begin position="80"/>
        <end position="222"/>
    </location>
</feature>
<protein>
    <submittedName>
        <fullName evidence="5">DB domain-containing protein</fullName>
    </submittedName>
</protein>
<feature type="compositionally biased region" description="Polar residues" evidence="1">
    <location>
        <begin position="433"/>
        <end position="447"/>
    </location>
</feature>
<feature type="domain" description="Domain of unknown function DB" evidence="3">
    <location>
        <begin position="546"/>
        <end position="644"/>
    </location>
</feature>
<feature type="compositionally biased region" description="Polar residues" evidence="1">
    <location>
        <begin position="267"/>
        <end position="279"/>
    </location>
</feature>
<name>A0A1I7RK50_BURXY</name>
<feature type="region of interest" description="Disordered" evidence="1">
    <location>
        <begin position="243"/>
        <end position="329"/>
    </location>
</feature>
<dbReference type="AlphaFoldDB" id="A0A1I7RK50"/>
<feature type="region of interest" description="Disordered" evidence="1">
    <location>
        <begin position="425"/>
        <end position="449"/>
    </location>
</feature>
<dbReference type="Pfam" id="PF01682">
    <property type="entry name" value="DB"/>
    <property type="match status" value="1"/>
</dbReference>
<feature type="compositionally biased region" description="Polar residues" evidence="1">
    <location>
        <begin position="371"/>
        <end position="380"/>
    </location>
</feature>
<evidence type="ECO:0000313" key="5">
    <source>
        <dbReference type="WBParaSite" id="BXY_0108200.1"/>
    </source>
</evidence>